<evidence type="ECO:0008006" key="3">
    <source>
        <dbReference type="Google" id="ProtNLM"/>
    </source>
</evidence>
<dbReference type="Gene3D" id="1.10.10.10">
    <property type="entry name" value="Winged helix-like DNA-binding domain superfamily/Winged helix DNA-binding domain"/>
    <property type="match status" value="1"/>
</dbReference>
<reference evidence="1 2" key="1">
    <citation type="submission" date="2022-10" db="EMBL/GenBank/DDBJ databases">
        <title>Chitinophaga nivalis PC15 sp. nov., isolated from Pyeongchang county, South Korea.</title>
        <authorList>
            <person name="Trinh H.N."/>
        </authorList>
    </citation>
    <scope>NUCLEOTIDE SEQUENCE [LARGE SCALE GENOMIC DNA]</scope>
    <source>
        <strain evidence="1 2">PC14</strain>
    </source>
</reference>
<gene>
    <name evidence="1" type="ORF">OL497_01475</name>
</gene>
<accession>A0ABT3IF25</accession>
<dbReference type="SUPFAM" id="SSF46785">
    <property type="entry name" value="Winged helix' DNA-binding domain"/>
    <property type="match status" value="1"/>
</dbReference>
<dbReference type="InterPro" id="IPR036388">
    <property type="entry name" value="WH-like_DNA-bd_sf"/>
</dbReference>
<dbReference type="Proteomes" id="UP001207742">
    <property type="component" value="Unassembled WGS sequence"/>
</dbReference>
<protein>
    <recommendedName>
        <fullName evidence="3">ASCH domain-containing protein</fullName>
    </recommendedName>
</protein>
<proteinExistence type="predicted"/>
<sequence>MDGIKSGTISLAFRKWNKAAATAGSQIKTSIGLVEIISIKKIAPGKITAADAVKAGYKDLKDLLDTFQKIPTGDIYKIQVRYYAADPRIQLREQTALTTEEITTIKTQLERLDAYSKQGPWTIDILKAIKANPKLRAADLAIKTGKEKDWLKLNIRKLKNIGLTISYEPGYTLSPLGEMILKQYKDPK</sequence>
<name>A0ABT3IF25_9BACT</name>
<comment type="caution">
    <text evidence="1">The sequence shown here is derived from an EMBL/GenBank/DDBJ whole genome shotgun (WGS) entry which is preliminary data.</text>
</comment>
<evidence type="ECO:0000313" key="1">
    <source>
        <dbReference type="EMBL" id="MCW3482550.1"/>
    </source>
</evidence>
<keyword evidence="2" id="KW-1185">Reference proteome</keyword>
<dbReference type="RefSeq" id="WP_264727066.1">
    <property type="nucleotide sequence ID" value="NZ_JAPDNR010000001.1"/>
</dbReference>
<evidence type="ECO:0000313" key="2">
    <source>
        <dbReference type="Proteomes" id="UP001207742"/>
    </source>
</evidence>
<dbReference type="InterPro" id="IPR036390">
    <property type="entry name" value="WH_DNA-bd_sf"/>
</dbReference>
<dbReference type="EMBL" id="JAPDNS010000001">
    <property type="protein sequence ID" value="MCW3482550.1"/>
    <property type="molecule type" value="Genomic_DNA"/>
</dbReference>
<organism evidence="1 2">
    <name type="scientific">Chitinophaga nivalis</name>
    <dbReference type="NCBI Taxonomy" id="2991709"/>
    <lineage>
        <taxon>Bacteria</taxon>
        <taxon>Pseudomonadati</taxon>
        <taxon>Bacteroidota</taxon>
        <taxon>Chitinophagia</taxon>
        <taxon>Chitinophagales</taxon>
        <taxon>Chitinophagaceae</taxon>
        <taxon>Chitinophaga</taxon>
    </lineage>
</organism>